<organism evidence="2 3">
    <name type="scientific">Rugosimonospora africana</name>
    <dbReference type="NCBI Taxonomy" id="556532"/>
    <lineage>
        <taxon>Bacteria</taxon>
        <taxon>Bacillati</taxon>
        <taxon>Actinomycetota</taxon>
        <taxon>Actinomycetes</taxon>
        <taxon>Micromonosporales</taxon>
        <taxon>Micromonosporaceae</taxon>
        <taxon>Rugosimonospora</taxon>
    </lineage>
</organism>
<evidence type="ECO:0008006" key="4">
    <source>
        <dbReference type="Google" id="ProtNLM"/>
    </source>
</evidence>
<feature type="region of interest" description="Disordered" evidence="1">
    <location>
        <begin position="119"/>
        <end position="140"/>
    </location>
</feature>
<dbReference type="SUPFAM" id="SSF53697">
    <property type="entry name" value="SIS domain"/>
    <property type="match status" value="1"/>
</dbReference>
<dbReference type="Gene3D" id="3.40.50.10490">
    <property type="entry name" value="Glucose-6-phosphate isomerase like protein, domain 1"/>
    <property type="match status" value="1"/>
</dbReference>
<dbReference type="AlphaFoldDB" id="A0A8J3VRZ6"/>
<name>A0A8J3VRZ6_9ACTN</name>
<gene>
    <name evidence="2" type="ORF">Raf01_41730</name>
</gene>
<reference evidence="2" key="1">
    <citation type="submission" date="2021-01" db="EMBL/GenBank/DDBJ databases">
        <title>Whole genome shotgun sequence of Rugosimonospora africana NBRC 104875.</title>
        <authorList>
            <person name="Komaki H."/>
            <person name="Tamura T."/>
        </authorList>
    </citation>
    <scope>NUCLEOTIDE SEQUENCE</scope>
    <source>
        <strain evidence="2">NBRC 104875</strain>
    </source>
</reference>
<proteinExistence type="predicted"/>
<protein>
    <recommendedName>
        <fullName evidence="4">SIS domain-containing protein</fullName>
    </recommendedName>
</protein>
<dbReference type="Proteomes" id="UP000642748">
    <property type="component" value="Unassembled WGS sequence"/>
</dbReference>
<dbReference type="GO" id="GO:0097367">
    <property type="term" value="F:carbohydrate derivative binding"/>
    <property type="evidence" value="ECO:0007669"/>
    <property type="project" value="InterPro"/>
</dbReference>
<dbReference type="InterPro" id="IPR046348">
    <property type="entry name" value="SIS_dom_sf"/>
</dbReference>
<comment type="caution">
    <text evidence="2">The sequence shown here is derived from an EMBL/GenBank/DDBJ whole genome shotgun (WGS) entry which is preliminary data.</text>
</comment>
<dbReference type="GO" id="GO:1901135">
    <property type="term" value="P:carbohydrate derivative metabolic process"/>
    <property type="evidence" value="ECO:0007669"/>
    <property type="project" value="InterPro"/>
</dbReference>
<evidence type="ECO:0000256" key="1">
    <source>
        <dbReference type="SAM" id="MobiDB-lite"/>
    </source>
</evidence>
<keyword evidence="3" id="KW-1185">Reference proteome</keyword>
<feature type="compositionally biased region" description="Basic residues" evidence="1">
    <location>
        <begin position="130"/>
        <end position="140"/>
    </location>
</feature>
<sequence length="140" mass="15135">MTAHEAPSQCLAMSTTADEIATQPELWRRARRLLQEVADLLPAPGQDVFIVGCGTSLYMAQAAASLRETAGHGRTDAFAAAEMPHARRYDVIVAISRSGMTSEVANVLSRGHAALCPDHRGPRWSGSGGRGRRHRAAFRR</sequence>
<evidence type="ECO:0000313" key="2">
    <source>
        <dbReference type="EMBL" id="GIH16001.1"/>
    </source>
</evidence>
<dbReference type="EMBL" id="BONZ01000039">
    <property type="protein sequence ID" value="GIH16001.1"/>
    <property type="molecule type" value="Genomic_DNA"/>
</dbReference>
<evidence type="ECO:0000313" key="3">
    <source>
        <dbReference type="Proteomes" id="UP000642748"/>
    </source>
</evidence>
<accession>A0A8J3VRZ6</accession>